<evidence type="ECO:0000256" key="4">
    <source>
        <dbReference type="ARBA" id="ARBA00022807"/>
    </source>
</evidence>
<evidence type="ECO:0000259" key="5">
    <source>
        <dbReference type="PROSITE" id="PS51935"/>
    </source>
</evidence>
<dbReference type="Gene3D" id="3.90.1720.10">
    <property type="entry name" value="endopeptidase domain like (from Nostoc punctiforme)"/>
    <property type="match status" value="1"/>
</dbReference>
<evidence type="ECO:0000313" key="6">
    <source>
        <dbReference type="EMBL" id="MDR6939823.1"/>
    </source>
</evidence>
<dbReference type="PROSITE" id="PS51935">
    <property type="entry name" value="NLPC_P60"/>
    <property type="match status" value="1"/>
</dbReference>
<keyword evidence="4" id="KW-0788">Thiol protease</keyword>
<evidence type="ECO:0000256" key="3">
    <source>
        <dbReference type="ARBA" id="ARBA00022801"/>
    </source>
</evidence>
<protein>
    <submittedName>
        <fullName evidence="6">Cell wall-associated NlpC family hydrolase</fullName>
    </submittedName>
</protein>
<feature type="domain" description="NlpC/P60" evidence="5">
    <location>
        <begin position="140"/>
        <end position="250"/>
    </location>
</feature>
<dbReference type="PANTHER" id="PTHR47359:SF3">
    <property type="entry name" value="NLP_P60 DOMAIN-CONTAINING PROTEIN-RELATED"/>
    <property type="match status" value="1"/>
</dbReference>
<keyword evidence="7" id="KW-1185">Reference proteome</keyword>
<keyword evidence="3 6" id="KW-0378">Hydrolase</keyword>
<dbReference type="InterPro" id="IPR000064">
    <property type="entry name" value="NLP_P60_dom"/>
</dbReference>
<proteinExistence type="inferred from homology"/>
<dbReference type="GO" id="GO:0016787">
    <property type="term" value="F:hydrolase activity"/>
    <property type="evidence" value="ECO:0007669"/>
    <property type="project" value="UniProtKB-KW"/>
</dbReference>
<dbReference type="RefSeq" id="WP_309956811.1">
    <property type="nucleotide sequence ID" value="NZ_JAVDUJ010000001.1"/>
</dbReference>
<evidence type="ECO:0000256" key="2">
    <source>
        <dbReference type="ARBA" id="ARBA00022670"/>
    </source>
</evidence>
<dbReference type="Proteomes" id="UP001266099">
    <property type="component" value="Unassembled WGS sequence"/>
</dbReference>
<evidence type="ECO:0000313" key="7">
    <source>
        <dbReference type="Proteomes" id="UP001266099"/>
    </source>
</evidence>
<keyword evidence="2" id="KW-0645">Protease</keyword>
<dbReference type="InterPro" id="IPR051794">
    <property type="entry name" value="PG_Endopeptidase_C40"/>
</dbReference>
<dbReference type="Pfam" id="PF00877">
    <property type="entry name" value="NLPC_P60"/>
    <property type="match status" value="1"/>
</dbReference>
<dbReference type="PANTHER" id="PTHR47359">
    <property type="entry name" value="PEPTIDOGLYCAN DL-ENDOPEPTIDASE CWLO"/>
    <property type="match status" value="1"/>
</dbReference>
<dbReference type="EMBL" id="JAVDUJ010000001">
    <property type="protein sequence ID" value="MDR6939823.1"/>
    <property type="molecule type" value="Genomic_DNA"/>
</dbReference>
<evidence type="ECO:0000256" key="1">
    <source>
        <dbReference type="ARBA" id="ARBA00007074"/>
    </source>
</evidence>
<comment type="caution">
    <text evidence="6">The sequence shown here is derived from an EMBL/GenBank/DDBJ whole genome shotgun (WGS) entry which is preliminary data.</text>
</comment>
<dbReference type="SUPFAM" id="SSF54001">
    <property type="entry name" value="Cysteine proteinases"/>
    <property type="match status" value="1"/>
</dbReference>
<sequence length="250" mass="25343">MAGRHLKVEAVNNFAARHGVKGLATAAVAGTFVGFASPIAFAAPDNAKSDVEVPVKAVAATAELGVEQAAFAAPVVEVETGANAASGWDFADVEVEAVAAPAARQNAPVAQRNAPAARESRAARAAAPRQVQAYANVPASGRGAAIASFARQFVGAPYRRGGTTPAGWDCSGFVSYVYGNAGIGVPRTSGALAAAGVRVSADQAQPGDIVWWPGHVGIYTGNGMHVAAQTPALGTRETPLYGKPTFIRVP</sequence>
<name>A0ABU1T3D7_9ACTO</name>
<dbReference type="InterPro" id="IPR038765">
    <property type="entry name" value="Papain-like_cys_pep_sf"/>
</dbReference>
<organism evidence="6 7">
    <name type="scientific">Arcanobacterium hippocoleae</name>
    <dbReference type="NCBI Taxonomy" id="149017"/>
    <lineage>
        <taxon>Bacteria</taxon>
        <taxon>Bacillati</taxon>
        <taxon>Actinomycetota</taxon>
        <taxon>Actinomycetes</taxon>
        <taxon>Actinomycetales</taxon>
        <taxon>Actinomycetaceae</taxon>
        <taxon>Arcanobacterium</taxon>
    </lineage>
</organism>
<comment type="similarity">
    <text evidence="1">Belongs to the peptidase C40 family.</text>
</comment>
<reference evidence="6 7" key="1">
    <citation type="submission" date="2023-07" db="EMBL/GenBank/DDBJ databases">
        <title>Sequencing the genomes of 1000 actinobacteria strains.</title>
        <authorList>
            <person name="Klenk H.-P."/>
        </authorList>
    </citation>
    <scope>NUCLEOTIDE SEQUENCE [LARGE SCALE GENOMIC DNA]</scope>
    <source>
        <strain evidence="6 7">DSM 15539</strain>
    </source>
</reference>
<accession>A0ABU1T3D7</accession>
<gene>
    <name evidence="6" type="ORF">J2S36_001366</name>
</gene>